<dbReference type="Pfam" id="PF18962">
    <property type="entry name" value="Por_Secre_tail"/>
    <property type="match status" value="1"/>
</dbReference>
<dbReference type="RefSeq" id="WP_100338658.1">
    <property type="nucleotide sequence ID" value="NZ_PGFA01000004.1"/>
</dbReference>
<dbReference type="InterPro" id="IPR029062">
    <property type="entry name" value="Class_I_gatase-like"/>
</dbReference>
<comment type="caution">
    <text evidence="3">The sequence shown here is derived from an EMBL/GenBank/DDBJ whole genome shotgun (WGS) entry which is preliminary data.</text>
</comment>
<gene>
    <name evidence="3" type="ORF">CLV45_4442</name>
</gene>
<organism evidence="3 4">
    <name type="scientific">Hymenobacter chitinivorans DSM 11115</name>
    <dbReference type="NCBI Taxonomy" id="1121954"/>
    <lineage>
        <taxon>Bacteria</taxon>
        <taxon>Pseudomonadati</taxon>
        <taxon>Bacteroidota</taxon>
        <taxon>Cytophagia</taxon>
        <taxon>Cytophagales</taxon>
        <taxon>Hymenobacteraceae</taxon>
        <taxon>Hymenobacter</taxon>
    </lineage>
</organism>
<keyword evidence="1" id="KW-0732">Signal</keyword>
<feature type="domain" description="Secretion system C-terminal sorting" evidence="2">
    <location>
        <begin position="340"/>
        <end position="406"/>
    </location>
</feature>
<dbReference type="AlphaFoldDB" id="A0A2M9ASQ8"/>
<dbReference type="InterPro" id="IPR026444">
    <property type="entry name" value="Secre_tail"/>
</dbReference>
<accession>A0A2M9ASQ8</accession>
<dbReference type="Proteomes" id="UP000228535">
    <property type="component" value="Unassembled WGS sequence"/>
</dbReference>
<protein>
    <submittedName>
        <fullName evidence="3">Putative secreted protein (Por secretion system target)</fullName>
    </submittedName>
</protein>
<proteinExistence type="predicted"/>
<dbReference type="SUPFAM" id="SSF52317">
    <property type="entry name" value="Class I glutamine amidotransferase-like"/>
    <property type="match status" value="1"/>
</dbReference>
<name>A0A2M9ASQ8_9BACT</name>
<feature type="signal peptide" evidence="1">
    <location>
        <begin position="1"/>
        <end position="18"/>
    </location>
</feature>
<dbReference type="NCBIfam" id="TIGR04183">
    <property type="entry name" value="Por_Secre_tail"/>
    <property type="match status" value="1"/>
</dbReference>
<keyword evidence="4" id="KW-1185">Reference proteome</keyword>
<evidence type="ECO:0000313" key="4">
    <source>
        <dbReference type="Proteomes" id="UP000228535"/>
    </source>
</evidence>
<reference evidence="3 4" key="1">
    <citation type="submission" date="2017-11" db="EMBL/GenBank/DDBJ databases">
        <title>Genomic Encyclopedia of Archaeal and Bacterial Type Strains, Phase II (KMG-II): From Individual Species to Whole Genera.</title>
        <authorList>
            <person name="Goeker M."/>
        </authorList>
    </citation>
    <scope>NUCLEOTIDE SEQUENCE [LARGE SCALE GENOMIC DNA]</scope>
    <source>
        <strain evidence="3 4">DSM 11115</strain>
    </source>
</reference>
<dbReference type="Gene3D" id="3.40.50.880">
    <property type="match status" value="1"/>
</dbReference>
<evidence type="ECO:0000259" key="2">
    <source>
        <dbReference type="Pfam" id="PF18962"/>
    </source>
</evidence>
<evidence type="ECO:0000313" key="3">
    <source>
        <dbReference type="EMBL" id="PJJ48732.1"/>
    </source>
</evidence>
<evidence type="ECO:0000256" key="1">
    <source>
        <dbReference type="SAM" id="SignalP"/>
    </source>
</evidence>
<sequence length="413" mass="44003">MTRFLLFFCLLLPAAAFGQQQLPKVLFDATRAEMANNADWVLDADARNLGIGSGGAMVTGAGSDSNPQRFPTPAQSGITANTPETYWSGALSSWGVALVKRGYQVETLPNGSRLTYGDASNVQDLSNYQVFVVCEPNIRFSAAEKTALLNFVKNGGGLFMISDHAVSDRNNDGWDSPQIWNDLMSTNSVQANPFGISFDLNNFVVNTTNVPALPADSLLHGPAGNVAAMEYHNGATLTLTPSANASVRGIIYKLGVSATGTTGAFMAYARYGRGKVVALGDSSPPDDGSGDPGDSLYDGWAGEANGDHARVLVNATIWLATPKSRPLASRNATTTATCTLYPNPTSQQIHISLSAPAQQLAWYNVVGQRVSVPTIAIAPNSYVADLRAQPVGLYFLHVTLNNGQVLMRRVERR</sequence>
<dbReference type="EMBL" id="PGFA01000004">
    <property type="protein sequence ID" value="PJJ48732.1"/>
    <property type="molecule type" value="Genomic_DNA"/>
</dbReference>
<dbReference type="OrthoDB" id="9811262at2"/>
<feature type="chain" id="PRO_5014876823" evidence="1">
    <location>
        <begin position="19"/>
        <end position="413"/>
    </location>
</feature>